<dbReference type="InterPro" id="IPR012337">
    <property type="entry name" value="RNaseH-like_sf"/>
</dbReference>
<keyword evidence="3" id="KW-1185">Reference proteome</keyword>
<gene>
    <name evidence="2" type="ORF">CVT26_007782</name>
</gene>
<dbReference type="AlphaFoldDB" id="A0A409WT73"/>
<evidence type="ECO:0000313" key="3">
    <source>
        <dbReference type="Proteomes" id="UP000284706"/>
    </source>
</evidence>
<name>A0A409WT73_9AGAR</name>
<feature type="domain" description="HAT C-terminal dimerisation" evidence="1">
    <location>
        <begin position="2"/>
        <end position="37"/>
    </location>
</feature>
<comment type="caution">
    <text evidence="2">The sequence shown here is derived from an EMBL/GenBank/DDBJ whole genome shotgun (WGS) entry which is preliminary data.</text>
</comment>
<dbReference type="GO" id="GO:0046983">
    <property type="term" value="F:protein dimerization activity"/>
    <property type="evidence" value="ECO:0007669"/>
    <property type="project" value="InterPro"/>
</dbReference>
<dbReference type="InterPro" id="IPR008906">
    <property type="entry name" value="HATC_C_dom"/>
</dbReference>
<sequence length="104" mass="11757">MASSVSSERAFLSAGITISKRRSRLKGDIVEAIECLKCLIHKDLLFREVLLAKDLEVELENDEQVLENKDYIDIVKEGNGFTWDQVLKDGEEDTVGENMVEVLD</sequence>
<dbReference type="EMBL" id="NHYE01004836">
    <property type="protein sequence ID" value="PPQ81720.1"/>
    <property type="molecule type" value="Genomic_DNA"/>
</dbReference>
<organism evidence="2 3">
    <name type="scientific">Gymnopilus dilepis</name>
    <dbReference type="NCBI Taxonomy" id="231916"/>
    <lineage>
        <taxon>Eukaryota</taxon>
        <taxon>Fungi</taxon>
        <taxon>Dikarya</taxon>
        <taxon>Basidiomycota</taxon>
        <taxon>Agaricomycotina</taxon>
        <taxon>Agaricomycetes</taxon>
        <taxon>Agaricomycetidae</taxon>
        <taxon>Agaricales</taxon>
        <taxon>Agaricineae</taxon>
        <taxon>Hymenogastraceae</taxon>
        <taxon>Gymnopilus</taxon>
    </lineage>
</organism>
<protein>
    <recommendedName>
        <fullName evidence="1">HAT C-terminal dimerisation domain-containing protein</fullName>
    </recommendedName>
</protein>
<dbReference type="InParanoid" id="A0A409WT73"/>
<dbReference type="Pfam" id="PF05699">
    <property type="entry name" value="Dimer_Tnp_hAT"/>
    <property type="match status" value="1"/>
</dbReference>
<reference evidence="2 3" key="1">
    <citation type="journal article" date="2018" name="Evol. Lett.">
        <title>Horizontal gene cluster transfer increased hallucinogenic mushroom diversity.</title>
        <authorList>
            <person name="Reynolds H.T."/>
            <person name="Vijayakumar V."/>
            <person name="Gluck-Thaler E."/>
            <person name="Korotkin H.B."/>
            <person name="Matheny P.B."/>
            <person name="Slot J.C."/>
        </authorList>
    </citation>
    <scope>NUCLEOTIDE SEQUENCE [LARGE SCALE GENOMIC DNA]</scope>
    <source>
        <strain evidence="2 3">SRW20</strain>
    </source>
</reference>
<dbReference type="SUPFAM" id="SSF53098">
    <property type="entry name" value="Ribonuclease H-like"/>
    <property type="match status" value="1"/>
</dbReference>
<evidence type="ECO:0000313" key="2">
    <source>
        <dbReference type="EMBL" id="PPQ81720.1"/>
    </source>
</evidence>
<dbReference type="OrthoDB" id="3062869at2759"/>
<accession>A0A409WT73</accession>
<evidence type="ECO:0000259" key="1">
    <source>
        <dbReference type="Pfam" id="PF05699"/>
    </source>
</evidence>
<dbReference type="Proteomes" id="UP000284706">
    <property type="component" value="Unassembled WGS sequence"/>
</dbReference>
<proteinExistence type="predicted"/>